<gene>
    <name evidence="1" type="ORF">MLD38_040004</name>
</gene>
<dbReference type="EMBL" id="CM042891">
    <property type="protein sequence ID" value="KAI4304508.1"/>
    <property type="molecule type" value="Genomic_DNA"/>
</dbReference>
<keyword evidence="2" id="KW-1185">Reference proteome</keyword>
<accession>A0ACB9L533</accession>
<dbReference type="Proteomes" id="UP001057402">
    <property type="component" value="Chromosome 12"/>
</dbReference>
<proteinExistence type="predicted"/>
<name>A0ACB9L533_9MYRT</name>
<evidence type="ECO:0000313" key="1">
    <source>
        <dbReference type="EMBL" id="KAI4304508.1"/>
    </source>
</evidence>
<evidence type="ECO:0000313" key="2">
    <source>
        <dbReference type="Proteomes" id="UP001057402"/>
    </source>
</evidence>
<reference evidence="2" key="1">
    <citation type="journal article" date="2023" name="Front. Plant Sci.">
        <title>Chromosomal-level genome assembly of Melastoma candidum provides insights into trichome evolution.</title>
        <authorList>
            <person name="Zhong Y."/>
            <person name="Wu W."/>
            <person name="Sun C."/>
            <person name="Zou P."/>
            <person name="Liu Y."/>
            <person name="Dai S."/>
            <person name="Zhou R."/>
        </authorList>
    </citation>
    <scope>NUCLEOTIDE SEQUENCE [LARGE SCALE GENOMIC DNA]</scope>
</reference>
<comment type="caution">
    <text evidence="1">The sequence shown here is derived from an EMBL/GenBank/DDBJ whole genome shotgun (WGS) entry which is preliminary data.</text>
</comment>
<protein>
    <submittedName>
        <fullName evidence="1">Uncharacterized protein</fullName>
    </submittedName>
</protein>
<sequence length="652" mass="71694">MDYMPVYRLLKELFPQIDDRLLKVTAKEHPQDADAAVEYIVTEFLPRMVEKAKASSSNDPSRNLSSFAPPDAEGAELEDQSSLSRRRKGGHRLAEVIIKETPDSSTLGSDFVKTGSSMVIKEVPFYDAIDGLNEPSKGLDVEVNMDTEFQNDLKICKENQTVELNEFSSSHPCDANGNCQLCGSAESEELILIRMNKVMETNGSYLSSSNIVPVSSAVNYLSGLQSPRTVDSDATAQLKSSYEEPCSDGSDAEAIHQTTPLVSLATPELPFQASVNSQELEKNASTLNNCVAEDMESPLDRTANTGIEDVEAAEVTSTCANRRCSNSHEEDESPLEMLLTHSEQICSVDLLEQIIDDAKNNKKTLFSAVELVITMIKEVEAHERAVELAKKEAEIGGVDLLAKVAELEKMLAHAKEANDMHTGEVYGEKAVLVTEVRELQSRLRSLSDEWDNALAILDEMSKTMECRIAEATEMRIEAEEEKLNKEAAARAALNEQEAMMEKVVQQSKILQEAAEENSKLRDFLMDRGRVVDMLQGETSVICQDVRILKEKFDARVPLSQSISSSQTSCLLASSSGSSHRSPSNSLNLNDGEAEVSGNGTVPLSFVGELQKVSFEEERGGRDDRELDDMGWEFFDKDTEMSGLAGDGTQRLG</sequence>
<organism evidence="1 2">
    <name type="scientific">Melastoma candidum</name>
    <dbReference type="NCBI Taxonomy" id="119954"/>
    <lineage>
        <taxon>Eukaryota</taxon>
        <taxon>Viridiplantae</taxon>
        <taxon>Streptophyta</taxon>
        <taxon>Embryophyta</taxon>
        <taxon>Tracheophyta</taxon>
        <taxon>Spermatophyta</taxon>
        <taxon>Magnoliopsida</taxon>
        <taxon>eudicotyledons</taxon>
        <taxon>Gunneridae</taxon>
        <taxon>Pentapetalae</taxon>
        <taxon>rosids</taxon>
        <taxon>malvids</taxon>
        <taxon>Myrtales</taxon>
        <taxon>Melastomataceae</taxon>
        <taxon>Melastomatoideae</taxon>
        <taxon>Melastomateae</taxon>
        <taxon>Melastoma</taxon>
    </lineage>
</organism>